<proteinExistence type="predicted"/>
<dbReference type="InterPro" id="IPR002656">
    <property type="entry name" value="Acyl_transf_3_dom"/>
</dbReference>
<dbReference type="InterPro" id="IPR006621">
    <property type="entry name" value="Nose-resist-to-fluoxetine_N"/>
</dbReference>
<feature type="transmembrane region" description="Helical" evidence="1">
    <location>
        <begin position="679"/>
        <end position="699"/>
    </location>
</feature>
<evidence type="ECO:0000313" key="5">
    <source>
        <dbReference type="RefSeq" id="XP_013068965.2"/>
    </source>
</evidence>
<dbReference type="GeneID" id="106056693"/>
<feature type="transmembrane region" description="Helical" evidence="1">
    <location>
        <begin position="389"/>
        <end position="417"/>
    </location>
</feature>
<dbReference type="RefSeq" id="XP_055897657.1">
    <property type="nucleotide sequence ID" value="XM_056041682.1"/>
</dbReference>
<keyword evidence="4" id="KW-1185">Reference proteome</keyword>
<feature type="transmembrane region" description="Helical" evidence="1">
    <location>
        <begin position="571"/>
        <end position="592"/>
    </location>
</feature>
<dbReference type="OrthoDB" id="207378at2759"/>
<evidence type="ECO:0000313" key="6">
    <source>
        <dbReference type="RefSeq" id="XP_055897657.1"/>
    </source>
</evidence>
<evidence type="ECO:0000313" key="7">
    <source>
        <dbReference type="RefSeq" id="XP_055897658.1"/>
    </source>
</evidence>
<keyword evidence="2" id="KW-0732">Signal</keyword>
<feature type="transmembrane region" description="Helical" evidence="1">
    <location>
        <begin position="604"/>
        <end position="623"/>
    </location>
</feature>
<dbReference type="Proteomes" id="UP001165740">
    <property type="component" value="Chromosome 9"/>
</dbReference>
<keyword evidence="1" id="KW-1133">Transmembrane helix</keyword>
<organism evidence="4 6">
    <name type="scientific">Biomphalaria glabrata</name>
    <name type="common">Bloodfluke planorb</name>
    <name type="synonym">Freshwater snail</name>
    <dbReference type="NCBI Taxonomy" id="6526"/>
    <lineage>
        <taxon>Eukaryota</taxon>
        <taxon>Metazoa</taxon>
        <taxon>Spiralia</taxon>
        <taxon>Lophotrochozoa</taxon>
        <taxon>Mollusca</taxon>
        <taxon>Gastropoda</taxon>
        <taxon>Heterobranchia</taxon>
        <taxon>Euthyneura</taxon>
        <taxon>Panpulmonata</taxon>
        <taxon>Hygrophila</taxon>
        <taxon>Lymnaeoidea</taxon>
        <taxon>Planorbidae</taxon>
        <taxon>Biomphalaria</taxon>
    </lineage>
</organism>
<sequence>MAKYGSFTFIMLMLLGLQKTSAQFSDDSSWLNPAPGRQNYIHTLTHAVARARHAGSFEQNNLSSVVGEVLADFSVLQTELLALRHETKPDQILKYSGLIKDILSVTNSACANDTGRLVMSLFNKKDRWSLQFLDANGKPGAGLMLLHVNFVGDYKQCRNAQAPSNTSIGLKGFKGNYCALMAKPPGDIPFGLAVGTCLPDTCTEADLTVLTEQLIRKFMNGTLVATQAKCHSDERPMTTATVVAITVLCLILAMVLSGTVIDIVYVQCPKWKKEIEDADMLTNTNRVGSLYGAVGSGEGLLGHNDVDETALLIVKPTPTLGLLGKIFVSFSVYTNASKVLNTSQPPGSLGAVHGIRFLSMSWVMLCHTFAFGAFFFRNLEMFETLLNRWTFTVIANGFASVDTFFTLSGLLTAYLTYQMTQKYGWRINWLLFYFHRIWRLTPPYMLILLMVLGFQQYFGSGALWDEIQPADRDNCNEYWWSNLLYVNNLISASKMCFVHSWYLSNDMQFFFISPLLIIPFCFKRVYGVLACMIFLAATIITTAVLSVHKAWPVTLVSLRTTSLMGSWFEDYYIKPWCRLGPYVIGVLTGVMLAHYKRIHMPKFVVILGWILATAIGLAVVYGINGDLTGDNPSSLGAAAFYNSVSRTAWAVCVCWVIVACTSGYGGLVNSLLSWSPFVVLGRLTFVAYLIHPCVFSVYYQNRDQLFQITDTSIAVTFCGLLVCTYLVSFILMLLFESPMIGLERVLLRRKHKE</sequence>
<dbReference type="InterPro" id="IPR052728">
    <property type="entry name" value="O2_lipid_transport_reg"/>
</dbReference>
<dbReference type="GO" id="GO:0016747">
    <property type="term" value="F:acyltransferase activity, transferring groups other than amino-acyl groups"/>
    <property type="evidence" value="ECO:0007669"/>
    <property type="project" value="InterPro"/>
</dbReference>
<dbReference type="PANTHER" id="PTHR11161">
    <property type="entry name" value="O-ACYLTRANSFERASE"/>
    <property type="match status" value="1"/>
</dbReference>
<dbReference type="KEGG" id="bgt:106056693"/>
<dbReference type="Pfam" id="PF20146">
    <property type="entry name" value="NRF"/>
    <property type="match status" value="1"/>
</dbReference>
<protein>
    <submittedName>
        <fullName evidence="5 6">O-acyltransferase like protein-like</fullName>
    </submittedName>
</protein>
<dbReference type="AlphaFoldDB" id="A0A9W3BDU1"/>
<name>A0A9W3BDU1_BIOGL</name>
<feature type="signal peptide" evidence="2">
    <location>
        <begin position="1"/>
        <end position="22"/>
    </location>
</feature>
<dbReference type="RefSeq" id="XP_013068965.2">
    <property type="nucleotide sequence ID" value="XM_013213511.2"/>
</dbReference>
<keyword evidence="1" id="KW-0812">Transmembrane</keyword>
<feature type="chain" id="PRO_5044703025" evidence="2">
    <location>
        <begin position="23"/>
        <end position="753"/>
    </location>
</feature>
<accession>A0A9W3BDU1</accession>
<evidence type="ECO:0000259" key="3">
    <source>
        <dbReference type="SMART" id="SM00703"/>
    </source>
</evidence>
<evidence type="ECO:0000313" key="4">
    <source>
        <dbReference type="Proteomes" id="UP001165740"/>
    </source>
</evidence>
<dbReference type="PANTHER" id="PTHR11161:SF0">
    <property type="entry name" value="O-ACYLTRANSFERASE LIKE PROTEIN"/>
    <property type="match status" value="1"/>
</dbReference>
<feature type="transmembrane region" description="Helical" evidence="1">
    <location>
        <begin position="242"/>
        <end position="265"/>
    </location>
</feature>
<feature type="transmembrane region" description="Helical" evidence="1">
    <location>
        <begin position="648"/>
        <end position="667"/>
    </location>
</feature>
<dbReference type="OMA" id="ENSWWTH"/>
<feature type="domain" description="Nose resistant-to-fluoxetine protein N-terminal" evidence="3">
    <location>
        <begin position="107"/>
        <end position="232"/>
    </location>
</feature>
<reference evidence="5 6" key="1">
    <citation type="submission" date="2025-04" db="UniProtKB">
        <authorList>
            <consortium name="RefSeq"/>
        </authorList>
    </citation>
    <scope>IDENTIFICATION</scope>
</reference>
<feature type="transmembrane region" description="Helical" evidence="1">
    <location>
        <begin position="437"/>
        <end position="458"/>
    </location>
</feature>
<evidence type="ECO:0000256" key="2">
    <source>
        <dbReference type="SAM" id="SignalP"/>
    </source>
</evidence>
<gene>
    <name evidence="5 6 7" type="primary">LOC106056693</name>
</gene>
<evidence type="ECO:0000256" key="1">
    <source>
        <dbReference type="SAM" id="Phobius"/>
    </source>
</evidence>
<dbReference type="RefSeq" id="XP_055897658.1">
    <property type="nucleotide sequence ID" value="XM_056041683.1"/>
</dbReference>
<feature type="transmembrane region" description="Helical" evidence="1">
    <location>
        <begin position="357"/>
        <end position="377"/>
    </location>
</feature>
<feature type="transmembrane region" description="Helical" evidence="1">
    <location>
        <begin position="711"/>
        <end position="735"/>
    </location>
</feature>
<keyword evidence="1" id="KW-0472">Membrane</keyword>
<dbReference type="Pfam" id="PF01757">
    <property type="entry name" value="Acyl_transf_3"/>
    <property type="match status" value="1"/>
</dbReference>
<feature type="transmembrane region" description="Helical" evidence="1">
    <location>
        <begin position="525"/>
        <end position="551"/>
    </location>
</feature>
<dbReference type="SMART" id="SM00703">
    <property type="entry name" value="NRF"/>
    <property type="match status" value="1"/>
</dbReference>